<sequence>MAISEPYFLYSGESFFAGLNVLCYLSTLTTAGPVAFERRSRILTAFALISVGRLLLITLHTHSGAVSVPSAGYAVPMALLDCACSVGFLVAQFEWVGQCCSQYLTGAYCKFKIGLAAAVAVSNLLAIASCIWQMMIAGATGLYLDRAASPGAYVLYSVWLIISSLLHAALSSVVGYTLYEAGVNPAAVAPMGKGKGSKKVRTEYELIALLAFESLLVLLTHWGRALAPEFDPQNSSVLLADAVRLRIFCLLCQKLSARMSKSSSTSQTGDSSNDATSSSREAGSNIAQQGSGVH</sequence>
<keyword evidence="4" id="KW-1185">Reference proteome</keyword>
<protein>
    <submittedName>
        <fullName evidence="3">Uncharacterized protein</fullName>
    </submittedName>
</protein>
<comment type="caution">
    <text evidence="3">The sequence shown here is derived from an EMBL/GenBank/DDBJ whole genome shotgun (WGS) entry which is preliminary data.</text>
</comment>
<feature type="transmembrane region" description="Helical" evidence="2">
    <location>
        <begin position="113"/>
        <end position="136"/>
    </location>
</feature>
<feature type="region of interest" description="Disordered" evidence="1">
    <location>
        <begin position="261"/>
        <end position="294"/>
    </location>
</feature>
<evidence type="ECO:0000313" key="4">
    <source>
        <dbReference type="Proteomes" id="UP000193411"/>
    </source>
</evidence>
<organism evidence="3 4">
    <name type="scientific">Catenaria anguillulae PL171</name>
    <dbReference type="NCBI Taxonomy" id="765915"/>
    <lineage>
        <taxon>Eukaryota</taxon>
        <taxon>Fungi</taxon>
        <taxon>Fungi incertae sedis</taxon>
        <taxon>Blastocladiomycota</taxon>
        <taxon>Blastocladiomycetes</taxon>
        <taxon>Blastocladiales</taxon>
        <taxon>Catenariaceae</taxon>
        <taxon>Catenaria</taxon>
    </lineage>
</organism>
<dbReference type="AlphaFoldDB" id="A0A1Y2HMA8"/>
<dbReference type="EMBL" id="MCFL01000024">
    <property type="protein sequence ID" value="ORZ35104.1"/>
    <property type="molecule type" value="Genomic_DNA"/>
</dbReference>
<feature type="transmembrane region" description="Helical" evidence="2">
    <location>
        <begin position="73"/>
        <end position="93"/>
    </location>
</feature>
<feature type="non-terminal residue" evidence="3">
    <location>
        <position position="294"/>
    </location>
</feature>
<evidence type="ECO:0000256" key="1">
    <source>
        <dbReference type="SAM" id="MobiDB-lite"/>
    </source>
</evidence>
<dbReference type="Proteomes" id="UP000193411">
    <property type="component" value="Unassembled WGS sequence"/>
</dbReference>
<reference evidence="3 4" key="1">
    <citation type="submission" date="2016-07" db="EMBL/GenBank/DDBJ databases">
        <title>Pervasive Adenine N6-methylation of Active Genes in Fungi.</title>
        <authorList>
            <consortium name="DOE Joint Genome Institute"/>
            <person name="Mondo S.J."/>
            <person name="Dannebaum R.O."/>
            <person name="Kuo R.C."/>
            <person name="Labutti K."/>
            <person name="Haridas S."/>
            <person name="Kuo A."/>
            <person name="Salamov A."/>
            <person name="Ahrendt S.R."/>
            <person name="Lipzen A."/>
            <person name="Sullivan W."/>
            <person name="Andreopoulos W.B."/>
            <person name="Clum A."/>
            <person name="Lindquist E."/>
            <person name="Daum C."/>
            <person name="Ramamoorthy G.K."/>
            <person name="Gryganskyi A."/>
            <person name="Culley D."/>
            <person name="Magnuson J.K."/>
            <person name="James T.Y."/>
            <person name="O'Malley M.A."/>
            <person name="Stajich J.E."/>
            <person name="Spatafora J.W."/>
            <person name="Visel A."/>
            <person name="Grigoriev I.V."/>
        </authorList>
    </citation>
    <scope>NUCLEOTIDE SEQUENCE [LARGE SCALE GENOMIC DNA]</scope>
    <source>
        <strain evidence="3 4">PL171</strain>
    </source>
</reference>
<keyword evidence="2" id="KW-0812">Transmembrane</keyword>
<evidence type="ECO:0000313" key="3">
    <source>
        <dbReference type="EMBL" id="ORZ35104.1"/>
    </source>
</evidence>
<keyword evidence="2" id="KW-0472">Membrane</keyword>
<feature type="compositionally biased region" description="Polar residues" evidence="1">
    <location>
        <begin position="273"/>
        <end position="294"/>
    </location>
</feature>
<feature type="transmembrane region" description="Helical" evidence="2">
    <location>
        <begin position="15"/>
        <end position="36"/>
    </location>
</feature>
<accession>A0A1Y2HMA8</accession>
<keyword evidence="2" id="KW-1133">Transmembrane helix</keyword>
<evidence type="ECO:0000256" key="2">
    <source>
        <dbReference type="SAM" id="Phobius"/>
    </source>
</evidence>
<feature type="compositionally biased region" description="Low complexity" evidence="1">
    <location>
        <begin position="261"/>
        <end position="272"/>
    </location>
</feature>
<feature type="transmembrane region" description="Helical" evidence="2">
    <location>
        <begin position="156"/>
        <end position="183"/>
    </location>
</feature>
<name>A0A1Y2HMA8_9FUNG</name>
<gene>
    <name evidence="3" type="ORF">BCR44DRAFT_1435092</name>
</gene>
<proteinExistence type="predicted"/>
<feature type="transmembrane region" description="Helical" evidence="2">
    <location>
        <begin position="43"/>
        <end position="61"/>
    </location>
</feature>